<proteinExistence type="predicted"/>
<comment type="caution">
    <text evidence="1">The sequence shown here is derived from an EMBL/GenBank/DDBJ whole genome shotgun (WGS) entry which is preliminary data.</text>
</comment>
<dbReference type="PANTHER" id="PTHR13812">
    <property type="entry name" value="KETIMINE REDUCTASE MU-CRYSTALLIN"/>
    <property type="match status" value="1"/>
</dbReference>
<reference evidence="1" key="1">
    <citation type="submission" date="2019-08" db="EMBL/GenBank/DDBJ databases">
        <authorList>
            <person name="Kucharzyk K."/>
            <person name="Murdoch R.W."/>
            <person name="Higgins S."/>
            <person name="Loffler F."/>
        </authorList>
    </citation>
    <scope>NUCLEOTIDE SEQUENCE</scope>
</reference>
<dbReference type="GO" id="GO:0000286">
    <property type="term" value="F:alanine dehydrogenase activity"/>
    <property type="evidence" value="ECO:0007669"/>
    <property type="project" value="UniProtKB-EC"/>
</dbReference>
<sequence>MDILYLNAKDIDQLGITNDEILEAVEESLRAQGTGQAIVEPRVHIHPNPEYNGHFNVLRGYIEPEHVAGVKVVGDYVYNYKKDLPSEMSLLSLYDPENGAPYAIMDATAITSIRTGALTAVGAKYLAKKSNRVLGHLGCRGTAFWNVVLLDHLYDFEEIRINSRRRESMEAFAQALEARLHKKIVIAKDSEECLKGADIMIEATRLIEPAPLLKTEWVKPGDFVVPYGTICANEITLTDVMDKIVVDDWGQCKEGGKLGSLSPHVRAGKLTEKTLYAELSEIVAGKKTGRENDDERILFWHRGLSINDIALGRLYYKKAVANNIGTKLFYR</sequence>
<dbReference type="InterPro" id="IPR036291">
    <property type="entry name" value="NAD(P)-bd_dom_sf"/>
</dbReference>
<dbReference type="Gene3D" id="3.30.1780.10">
    <property type="entry name" value="ornithine cyclodeaminase, domain 1"/>
    <property type="match status" value="1"/>
</dbReference>
<organism evidence="1">
    <name type="scientific">bioreactor metagenome</name>
    <dbReference type="NCBI Taxonomy" id="1076179"/>
    <lineage>
        <taxon>unclassified sequences</taxon>
        <taxon>metagenomes</taxon>
        <taxon>ecological metagenomes</taxon>
    </lineage>
</organism>
<evidence type="ECO:0000313" key="1">
    <source>
        <dbReference type="EMBL" id="MPM95573.1"/>
    </source>
</evidence>
<accession>A0A645E439</accession>
<dbReference type="PANTHER" id="PTHR13812:SF19">
    <property type="entry name" value="KETIMINE REDUCTASE MU-CRYSTALLIN"/>
    <property type="match status" value="1"/>
</dbReference>
<dbReference type="InterPro" id="IPR023401">
    <property type="entry name" value="ODC_N"/>
</dbReference>
<dbReference type="AlphaFoldDB" id="A0A645E439"/>
<dbReference type="EC" id="1.4.1.1" evidence="1"/>
<protein>
    <submittedName>
        <fullName evidence="1">Alanine dehydrogenase</fullName>
        <ecNumber evidence="1">1.4.1.1</ecNumber>
    </submittedName>
</protein>
<dbReference type="InterPro" id="IPR003462">
    <property type="entry name" value="ODC_Mu_crystall"/>
</dbReference>
<gene>
    <name evidence="1" type="primary">ala_2</name>
    <name evidence="1" type="ORF">SDC9_142728</name>
</gene>
<name>A0A645E439_9ZZZZ</name>
<dbReference type="EMBL" id="VSSQ01042047">
    <property type="protein sequence ID" value="MPM95573.1"/>
    <property type="molecule type" value="Genomic_DNA"/>
</dbReference>
<dbReference type="SUPFAM" id="SSF51735">
    <property type="entry name" value="NAD(P)-binding Rossmann-fold domains"/>
    <property type="match status" value="1"/>
</dbReference>
<dbReference type="GO" id="GO:0005737">
    <property type="term" value="C:cytoplasm"/>
    <property type="evidence" value="ECO:0007669"/>
    <property type="project" value="TreeGrafter"/>
</dbReference>
<dbReference type="PIRSF" id="PIRSF001439">
    <property type="entry name" value="CryM"/>
    <property type="match status" value="1"/>
</dbReference>
<dbReference type="Pfam" id="PF02423">
    <property type="entry name" value="OCD_Mu_crystall"/>
    <property type="match status" value="1"/>
</dbReference>
<keyword evidence="1" id="KW-0560">Oxidoreductase</keyword>
<dbReference type="Gene3D" id="3.40.50.720">
    <property type="entry name" value="NAD(P)-binding Rossmann-like Domain"/>
    <property type="match status" value="1"/>
</dbReference>